<dbReference type="VEuPathDB" id="CryptoDB:Vbra_14224"/>
<evidence type="ECO:0000313" key="1">
    <source>
        <dbReference type="EMBL" id="CEM05293.1"/>
    </source>
</evidence>
<proteinExistence type="predicted"/>
<evidence type="ECO:0000313" key="2">
    <source>
        <dbReference type="Proteomes" id="UP000041254"/>
    </source>
</evidence>
<name>A0A0G4F0P2_VITBC</name>
<dbReference type="OMA" id="EELMIKW"/>
<reference evidence="1 2" key="1">
    <citation type="submission" date="2014-11" db="EMBL/GenBank/DDBJ databases">
        <authorList>
            <person name="Zhu J."/>
            <person name="Qi W."/>
            <person name="Song R."/>
        </authorList>
    </citation>
    <scope>NUCLEOTIDE SEQUENCE [LARGE SCALE GENOMIC DNA]</scope>
</reference>
<organism evidence="1 2">
    <name type="scientific">Vitrella brassicaformis (strain CCMP3155)</name>
    <dbReference type="NCBI Taxonomy" id="1169540"/>
    <lineage>
        <taxon>Eukaryota</taxon>
        <taxon>Sar</taxon>
        <taxon>Alveolata</taxon>
        <taxon>Colpodellida</taxon>
        <taxon>Vitrellaceae</taxon>
        <taxon>Vitrella</taxon>
    </lineage>
</organism>
<dbReference type="EMBL" id="CDMY01000356">
    <property type="protein sequence ID" value="CEM05293.1"/>
    <property type="molecule type" value="Genomic_DNA"/>
</dbReference>
<dbReference type="PANTHER" id="PTHR36897:SF2">
    <property type="entry name" value="OS10G0350800 PROTEIN"/>
    <property type="match status" value="1"/>
</dbReference>
<dbReference type="Proteomes" id="UP000041254">
    <property type="component" value="Unassembled WGS sequence"/>
</dbReference>
<dbReference type="InParanoid" id="A0A0G4F0P2"/>
<dbReference type="OrthoDB" id="445361at2759"/>
<sequence>MASSEPQREPSTVSLSEFEELASLWGLQFKWEMTGPFFRVEVRVPDKSGGNKKTVGGFKAPPMMARRRVRGTPRGLVDDENLIGYVDGFLDKVLLDVVHLDKVEIRHPAQQTLSPNAGRWTVGSLYGLGFLLGGYVVLQAHQRGIKKAELLAIYDDPHMHDVLVRLYGRLGYHVVREVGEDLKDIPDRLVWGGIGTRMDADIDSLVRNFTPYARRLIREAKMDRKEEEQLQLDSSS</sequence>
<dbReference type="AlphaFoldDB" id="A0A0G4F0P2"/>
<keyword evidence="2" id="KW-1185">Reference proteome</keyword>
<dbReference type="PANTHER" id="PTHR36897">
    <property type="entry name" value="OS10G0351100-LIKE PROTEIN"/>
    <property type="match status" value="1"/>
</dbReference>
<gene>
    <name evidence="1" type="ORF">Vbra_14224</name>
</gene>
<protein>
    <submittedName>
        <fullName evidence="1">Uncharacterized protein</fullName>
    </submittedName>
</protein>
<accession>A0A0G4F0P2</accession>
<dbReference type="STRING" id="1169540.A0A0G4F0P2"/>